<dbReference type="Proteomes" id="UP000886595">
    <property type="component" value="Unassembled WGS sequence"/>
</dbReference>
<feature type="compositionally biased region" description="Acidic residues" evidence="1">
    <location>
        <begin position="1"/>
        <end position="12"/>
    </location>
</feature>
<dbReference type="AlphaFoldDB" id="A0A8X7VGV0"/>
<evidence type="ECO:0000256" key="1">
    <source>
        <dbReference type="SAM" id="MobiDB-lite"/>
    </source>
</evidence>
<protein>
    <submittedName>
        <fullName evidence="2">Uncharacterized protein</fullName>
    </submittedName>
</protein>
<feature type="compositionally biased region" description="Polar residues" evidence="1">
    <location>
        <begin position="21"/>
        <end position="31"/>
    </location>
</feature>
<dbReference type="EMBL" id="JAAMPC010000005">
    <property type="protein sequence ID" value="KAG2311358.1"/>
    <property type="molecule type" value="Genomic_DNA"/>
</dbReference>
<name>A0A8X7VGV0_BRACI</name>
<gene>
    <name evidence="2" type="ORF">Bca52824_022915</name>
</gene>
<evidence type="ECO:0000313" key="3">
    <source>
        <dbReference type="Proteomes" id="UP000886595"/>
    </source>
</evidence>
<accession>A0A8X7VGV0</accession>
<proteinExistence type="predicted"/>
<comment type="caution">
    <text evidence="2">The sequence shown here is derived from an EMBL/GenBank/DDBJ whole genome shotgun (WGS) entry which is preliminary data.</text>
</comment>
<evidence type="ECO:0000313" key="2">
    <source>
        <dbReference type="EMBL" id="KAG2311358.1"/>
    </source>
</evidence>
<keyword evidence="3" id="KW-1185">Reference proteome</keyword>
<reference evidence="2 3" key="1">
    <citation type="submission" date="2020-02" db="EMBL/GenBank/DDBJ databases">
        <authorList>
            <person name="Ma Q."/>
            <person name="Huang Y."/>
            <person name="Song X."/>
            <person name="Pei D."/>
        </authorList>
    </citation>
    <scope>NUCLEOTIDE SEQUENCE [LARGE SCALE GENOMIC DNA]</scope>
    <source>
        <strain evidence="2">Sxm20200214</strain>
        <tissue evidence="2">Leaf</tissue>
    </source>
</reference>
<feature type="region of interest" description="Disordered" evidence="1">
    <location>
        <begin position="1"/>
        <end position="33"/>
    </location>
</feature>
<organism evidence="2 3">
    <name type="scientific">Brassica carinata</name>
    <name type="common">Ethiopian mustard</name>
    <name type="synonym">Abyssinian cabbage</name>
    <dbReference type="NCBI Taxonomy" id="52824"/>
    <lineage>
        <taxon>Eukaryota</taxon>
        <taxon>Viridiplantae</taxon>
        <taxon>Streptophyta</taxon>
        <taxon>Embryophyta</taxon>
        <taxon>Tracheophyta</taxon>
        <taxon>Spermatophyta</taxon>
        <taxon>Magnoliopsida</taxon>
        <taxon>eudicotyledons</taxon>
        <taxon>Gunneridae</taxon>
        <taxon>Pentapetalae</taxon>
        <taxon>rosids</taxon>
        <taxon>malvids</taxon>
        <taxon>Brassicales</taxon>
        <taxon>Brassicaceae</taxon>
        <taxon>Brassiceae</taxon>
        <taxon>Brassica</taxon>
    </lineage>
</organism>
<sequence>MINEDANEDILYEDTYGGEMSDNQDPDQGTQENEEVYHVNINDEPVHQMSSSMHNHIKVLQRLIQFKFLVQESNKEAKQDEEELHKYHQ</sequence>